<proteinExistence type="predicted"/>
<evidence type="ECO:0000313" key="3">
    <source>
        <dbReference type="Proteomes" id="UP000281553"/>
    </source>
</evidence>
<feature type="compositionally biased region" description="Polar residues" evidence="1">
    <location>
        <begin position="1"/>
        <end position="15"/>
    </location>
</feature>
<dbReference type="OrthoDB" id="10426317at2759"/>
<dbReference type="AlphaFoldDB" id="A0A3P7LHB9"/>
<organism evidence="2 3">
    <name type="scientific">Dibothriocephalus latus</name>
    <name type="common">Fish tapeworm</name>
    <name type="synonym">Diphyllobothrium latum</name>
    <dbReference type="NCBI Taxonomy" id="60516"/>
    <lineage>
        <taxon>Eukaryota</taxon>
        <taxon>Metazoa</taxon>
        <taxon>Spiralia</taxon>
        <taxon>Lophotrochozoa</taxon>
        <taxon>Platyhelminthes</taxon>
        <taxon>Cestoda</taxon>
        <taxon>Eucestoda</taxon>
        <taxon>Diphyllobothriidea</taxon>
        <taxon>Diphyllobothriidae</taxon>
        <taxon>Dibothriocephalus</taxon>
    </lineage>
</organism>
<reference evidence="2 3" key="1">
    <citation type="submission" date="2018-11" db="EMBL/GenBank/DDBJ databases">
        <authorList>
            <consortium name="Pathogen Informatics"/>
        </authorList>
    </citation>
    <scope>NUCLEOTIDE SEQUENCE [LARGE SCALE GENOMIC DNA]</scope>
</reference>
<sequence>MKDAVSSTPQANTTLKRGASRGSRAAAAESVSKAKKTRVETSPPAQPLSVNPRDTKTPRGPKSVEAAPSQPEQLKTPVRKTPPASAVPVLNQTYKKPNKSTNAQGPFVGLTSPTVALFGDTQHTPPKAVANPAIRIAKLSLPKVY</sequence>
<evidence type="ECO:0000256" key="1">
    <source>
        <dbReference type="SAM" id="MobiDB-lite"/>
    </source>
</evidence>
<keyword evidence="3" id="KW-1185">Reference proteome</keyword>
<dbReference type="Proteomes" id="UP000281553">
    <property type="component" value="Unassembled WGS sequence"/>
</dbReference>
<evidence type="ECO:0000313" key="2">
    <source>
        <dbReference type="EMBL" id="VDN16295.1"/>
    </source>
</evidence>
<gene>
    <name evidence="2" type="ORF">DILT_LOCUS12126</name>
</gene>
<protein>
    <submittedName>
        <fullName evidence="2">Uncharacterized protein</fullName>
    </submittedName>
</protein>
<dbReference type="EMBL" id="UYRU01065340">
    <property type="protein sequence ID" value="VDN16295.1"/>
    <property type="molecule type" value="Genomic_DNA"/>
</dbReference>
<feature type="compositionally biased region" description="Polar residues" evidence="1">
    <location>
        <begin position="90"/>
        <end position="104"/>
    </location>
</feature>
<feature type="region of interest" description="Disordered" evidence="1">
    <location>
        <begin position="1"/>
        <end position="107"/>
    </location>
</feature>
<feature type="compositionally biased region" description="Low complexity" evidence="1">
    <location>
        <begin position="20"/>
        <end position="31"/>
    </location>
</feature>
<accession>A0A3P7LHB9</accession>
<name>A0A3P7LHB9_DIBLA</name>